<organism evidence="8 9">
    <name type="scientific">Phrynocephalus forsythii</name>
    <dbReference type="NCBI Taxonomy" id="171643"/>
    <lineage>
        <taxon>Eukaryota</taxon>
        <taxon>Metazoa</taxon>
        <taxon>Chordata</taxon>
        <taxon>Craniata</taxon>
        <taxon>Vertebrata</taxon>
        <taxon>Euteleostomi</taxon>
        <taxon>Lepidosauria</taxon>
        <taxon>Squamata</taxon>
        <taxon>Bifurcata</taxon>
        <taxon>Unidentata</taxon>
        <taxon>Episquamata</taxon>
        <taxon>Toxicofera</taxon>
        <taxon>Iguania</taxon>
        <taxon>Acrodonta</taxon>
        <taxon>Agamidae</taxon>
        <taxon>Agaminae</taxon>
        <taxon>Phrynocephalus</taxon>
    </lineage>
</organism>
<dbReference type="Proteomes" id="UP001142489">
    <property type="component" value="Unassembled WGS sequence"/>
</dbReference>
<evidence type="ECO:0000256" key="6">
    <source>
        <dbReference type="SAM" id="MobiDB-lite"/>
    </source>
</evidence>
<dbReference type="GO" id="GO:0003007">
    <property type="term" value="P:heart morphogenesis"/>
    <property type="evidence" value="ECO:0007669"/>
    <property type="project" value="TreeGrafter"/>
</dbReference>
<evidence type="ECO:0000256" key="5">
    <source>
        <dbReference type="ARBA" id="ARBA00023242"/>
    </source>
</evidence>
<evidence type="ECO:0000259" key="7">
    <source>
        <dbReference type="PROSITE" id="PS50888"/>
    </source>
</evidence>
<feature type="non-terminal residue" evidence="8">
    <location>
        <position position="1"/>
    </location>
</feature>
<dbReference type="OrthoDB" id="510539at2759"/>
<dbReference type="AlphaFoldDB" id="A0A9Q0XE59"/>
<evidence type="ECO:0000256" key="2">
    <source>
        <dbReference type="ARBA" id="ARBA00023015"/>
    </source>
</evidence>
<feature type="compositionally biased region" description="Low complexity" evidence="6">
    <location>
        <begin position="295"/>
        <end position="309"/>
    </location>
</feature>
<reference evidence="8" key="1">
    <citation type="journal article" date="2023" name="DNA Res.">
        <title>Chromosome-level genome assembly of Phrynocephalus forsythii using third-generation DNA sequencing and Hi-C analysis.</title>
        <authorList>
            <person name="Qi Y."/>
            <person name="Zhao W."/>
            <person name="Zhao Y."/>
            <person name="Niu C."/>
            <person name="Cao S."/>
            <person name="Zhang Y."/>
        </authorList>
    </citation>
    <scope>NUCLEOTIDE SEQUENCE</scope>
    <source>
        <tissue evidence="8">Muscle</tissue>
    </source>
</reference>
<keyword evidence="9" id="KW-1185">Reference proteome</keyword>
<keyword evidence="5" id="KW-0539">Nucleus</keyword>
<dbReference type="PROSITE" id="PS50888">
    <property type="entry name" value="BHLH"/>
    <property type="match status" value="1"/>
</dbReference>
<dbReference type="Pfam" id="PF00010">
    <property type="entry name" value="HLH"/>
    <property type="match status" value="1"/>
</dbReference>
<dbReference type="InterPro" id="IPR024571">
    <property type="entry name" value="ERAP1-like_C_dom"/>
</dbReference>
<dbReference type="GO" id="GO:0005634">
    <property type="term" value="C:nucleus"/>
    <property type="evidence" value="ECO:0007669"/>
    <property type="project" value="TreeGrafter"/>
</dbReference>
<proteinExistence type="predicted"/>
<dbReference type="GO" id="GO:0046983">
    <property type="term" value="F:protein dimerization activity"/>
    <property type="evidence" value="ECO:0007669"/>
    <property type="project" value="InterPro"/>
</dbReference>
<keyword evidence="4" id="KW-0804">Transcription</keyword>
<keyword evidence="1" id="KW-0217">Developmental protein</keyword>
<dbReference type="GO" id="GO:0000981">
    <property type="term" value="F:DNA-binding transcription factor activity, RNA polymerase II-specific"/>
    <property type="evidence" value="ECO:0007669"/>
    <property type="project" value="TreeGrafter"/>
</dbReference>
<dbReference type="SMART" id="SM00353">
    <property type="entry name" value="HLH"/>
    <property type="match status" value="1"/>
</dbReference>
<feature type="domain" description="BHLH" evidence="7">
    <location>
        <begin position="346"/>
        <end position="400"/>
    </location>
</feature>
<dbReference type="SUPFAM" id="SSF47459">
    <property type="entry name" value="HLH, helix-loop-helix DNA-binding domain"/>
    <property type="match status" value="1"/>
</dbReference>
<comment type="caution">
    <text evidence="8">The sequence shown here is derived from an EMBL/GenBank/DDBJ whole genome shotgun (WGS) entry which is preliminary data.</text>
</comment>
<dbReference type="Gene3D" id="1.25.50.20">
    <property type="match status" value="2"/>
</dbReference>
<feature type="region of interest" description="Disordered" evidence="6">
    <location>
        <begin position="270"/>
        <end position="357"/>
    </location>
</feature>
<accession>A0A9Q0XE59</accession>
<evidence type="ECO:0000256" key="3">
    <source>
        <dbReference type="ARBA" id="ARBA00023125"/>
    </source>
</evidence>
<dbReference type="PANTHER" id="PTHR20937">
    <property type="entry name" value="IP14615P"/>
    <property type="match status" value="1"/>
</dbReference>
<keyword evidence="2" id="KW-0805">Transcription regulation</keyword>
<dbReference type="InterPro" id="IPR040259">
    <property type="entry name" value="Mesogenin/MesP"/>
</dbReference>
<dbReference type="Pfam" id="PF11838">
    <property type="entry name" value="ERAP1_C"/>
    <property type="match status" value="1"/>
</dbReference>
<evidence type="ECO:0000256" key="4">
    <source>
        <dbReference type="ARBA" id="ARBA00023163"/>
    </source>
</evidence>
<sequence>MATPADCHPRKPGLGKTGGQLWVAQKAKHVSTLLALNTTRYLAKETAYLPWNAAVSNLGYFQLMFDRSEVYGPMRKYLEKQVTPLFHYFKDLTSNWTTIPDSLMDQIPPNLRSSIYCSAIKTGGEEAWDFGWEMFRNATVVSEADKLRSALACSKEPWILQRYLRYTLDPTKIRRQDATSTINSIASNVIGQSLVWDFVRANWKTLFSQYGGGSFSFSNLIRGVTQRFASEYELKQLAGRSSARPAPDSPPAMAGSSFFPVPLATSALQPPSCWPGPLQPEAREGSWGWPLGQNSGSNSGSSPASSPDSCGGGGGGGGDGGFSPSERPWRAGLGRRQSGRPRLGHGQRQSASQREKLRMRRLAQALHALRRYLPDGVVPAGQNLTKIETLRLAIRYIAHLSELLGLSEEELARRGAARAPPGCPLCPTGEARMLSRRERRATAAAGPIALAFPGTADGSLLVARQQPGRSAKSLLLRIFPAARISCPSRRRLLGQVDSWSHQLRSRGEYQADPFGLANGGDARRDAPGGGVAGCSGAASPPP</sequence>
<evidence type="ECO:0000256" key="1">
    <source>
        <dbReference type="ARBA" id="ARBA00022473"/>
    </source>
</evidence>
<dbReference type="GO" id="GO:0032525">
    <property type="term" value="P:somite rostral/caudal axis specification"/>
    <property type="evidence" value="ECO:0007669"/>
    <property type="project" value="TreeGrafter"/>
</dbReference>
<dbReference type="GO" id="GO:0000978">
    <property type="term" value="F:RNA polymerase II cis-regulatory region sequence-specific DNA binding"/>
    <property type="evidence" value="ECO:0007669"/>
    <property type="project" value="TreeGrafter"/>
</dbReference>
<name>A0A9Q0XE59_9SAUR</name>
<gene>
    <name evidence="8" type="ORF">JRQ81_006743</name>
</gene>
<evidence type="ECO:0000313" key="9">
    <source>
        <dbReference type="Proteomes" id="UP001142489"/>
    </source>
</evidence>
<protein>
    <recommendedName>
        <fullName evidence="7">BHLH domain-containing protein</fullName>
    </recommendedName>
</protein>
<feature type="region of interest" description="Disordered" evidence="6">
    <location>
        <begin position="511"/>
        <end position="542"/>
    </location>
</feature>
<dbReference type="PANTHER" id="PTHR20937:SF6">
    <property type="entry name" value="MESODERM POSTERIOR PROTEIN 1"/>
    <property type="match status" value="1"/>
</dbReference>
<keyword evidence="3" id="KW-0238">DNA-binding</keyword>
<dbReference type="InterPro" id="IPR036638">
    <property type="entry name" value="HLH_DNA-bd_sf"/>
</dbReference>
<dbReference type="InterPro" id="IPR011598">
    <property type="entry name" value="bHLH_dom"/>
</dbReference>
<feature type="compositionally biased region" description="Gly residues" evidence="6">
    <location>
        <begin position="310"/>
        <end position="321"/>
    </location>
</feature>
<dbReference type="EMBL" id="JAPFRF010000014">
    <property type="protein sequence ID" value="KAJ7311140.1"/>
    <property type="molecule type" value="Genomic_DNA"/>
</dbReference>
<dbReference type="GO" id="GO:0001707">
    <property type="term" value="P:mesoderm formation"/>
    <property type="evidence" value="ECO:0007669"/>
    <property type="project" value="TreeGrafter"/>
</dbReference>
<dbReference type="Gene3D" id="4.10.280.10">
    <property type="entry name" value="Helix-loop-helix DNA-binding domain"/>
    <property type="match status" value="1"/>
</dbReference>
<evidence type="ECO:0000313" key="8">
    <source>
        <dbReference type="EMBL" id="KAJ7311140.1"/>
    </source>
</evidence>